<dbReference type="SMART" id="SM00220">
    <property type="entry name" value="S_TKc"/>
    <property type="match status" value="1"/>
</dbReference>
<gene>
    <name evidence="23" type="ORF">TRITD_1Av1G199870</name>
</gene>
<feature type="binding site" evidence="18">
    <location>
        <position position="650"/>
    </location>
    <ligand>
        <name>ATP</name>
        <dbReference type="ChEBI" id="CHEBI:30616"/>
    </ligand>
</feature>
<keyword evidence="13 20" id="KW-1133">Transmembrane helix</keyword>
<dbReference type="FunFam" id="3.80.10.10:FF:000129">
    <property type="entry name" value="Leucine-rich repeat receptor-like kinase"/>
    <property type="match status" value="1"/>
</dbReference>
<dbReference type="InterPro" id="IPR000719">
    <property type="entry name" value="Prot_kinase_dom"/>
</dbReference>
<dbReference type="InterPro" id="IPR001611">
    <property type="entry name" value="Leu-rich_rpt"/>
</dbReference>
<keyword evidence="15" id="KW-0675">Receptor</keyword>
<dbReference type="Gene3D" id="1.10.510.10">
    <property type="entry name" value="Transferase(Phosphotransferase) domain 1"/>
    <property type="match status" value="1"/>
</dbReference>
<comment type="catalytic activity">
    <reaction evidence="16">
        <text>L-threonyl-[protein] + ATP = O-phospho-L-threonyl-[protein] + ADP + H(+)</text>
        <dbReference type="Rhea" id="RHEA:46608"/>
        <dbReference type="Rhea" id="RHEA-COMP:11060"/>
        <dbReference type="Rhea" id="RHEA-COMP:11605"/>
        <dbReference type="ChEBI" id="CHEBI:15378"/>
        <dbReference type="ChEBI" id="CHEBI:30013"/>
        <dbReference type="ChEBI" id="CHEBI:30616"/>
        <dbReference type="ChEBI" id="CHEBI:61977"/>
        <dbReference type="ChEBI" id="CHEBI:456216"/>
        <dbReference type="EC" id="2.7.11.1"/>
    </reaction>
</comment>
<dbReference type="PROSITE" id="PS00107">
    <property type="entry name" value="PROTEIN_KINASE_ATP"/>
    <property type="match status" value="1"/>
</dbReference>
<name>A0A9R0QG98_TRITD</name>
<comment type="catalytic activity">
    <reaction evidence="17">
        <text>L-seryl-[protein] + ATP = O-phospho-L-seryl-[protein] + ADP + H(+)</text>
        <dbReference type="Rhea" id="RHEA:17989"/>
        <dbReference type="Rhea" id="RHEA-COMP:9863"/>
        <dbReference type="Rhea" id="RHEA-COMP:11604"/>
        <dbReference type="ChEBI" id="CHEBI:15378"/>
        <dbReference type="ChEBI" id="CHEBI:29999"/>
        <dbReference type="ChEBI" id="CHEBI:30616"/>
        <dbReference type="ChEBI" id="CHEBI:83421"/>
        <dbReference type="ChEBI" id="CHEBI:456216"/>
        <dbReference type="EC" id="2.7.11.1"/>
    </reaction>
</comment>
<feature type="domain" description="Protein kinase" evidence="22">
    <location>
        <begin position="622"/>
        <end position="905"/>
    </location>
</feature>
<evidence type="ECO:0000313" key="23">
    <source>
        <dbReference type="EMBL" id="VAH09513.1"/>
    </source>
</evidence>
<dbReference type="InterPro" id="IPR001245">
    <property type="entry name" value="Ser-Thr/Tyr_kinase_cat_dom"/>
</dbReference>
<evidence type="ECO:0000256" key="1">
    <source>
        <dbReference type="ARBA" id="ARBA00004162"/>
    </source>
</evidence>
<evidence type="ECO:0000256" key="9">
    <source>
        <dbReference type="ARBA" id="ARBA00022737"/>
    </source>
</evidence>
<keyword evidence="24" id="KW-1185">Reference proteome</keyword>
<dbReference type="Gene3D" id="3.30.200.20">
    <property type="entry name" value="Phosphorylase Kinase, domain 1"/>
    <property type="match status" value="1"/>
</dbReference>
<keyword evidence="7 20" id="KW-0812">Transmembrane</keyword>
<proteinExistence type="predicted"/>
<evidence type="ECO:0000256" key="11">
    <source>
        <dbReference type="ARBA" id="ARBA00022777"/>
    </source>
</evidence>
<dbReference type="Pfam" id="PF12819">
    <property type="entry name" value="Malectin_like"/>
    <property type="match status" value="1"/>
</dbReference>
<evidence type="ECO:0000256" key="13">
    <source>
        <dbReference type="ARBA" id="ARBA00022989"/>
    </source>
</evidence>
<keyword evidence="6" id="KW-0808">Transferase</keyword>
<dbReference type="InterPro" id="IPR032675">
    <property type="entry name" value="LRR_dom_sf"/>
</dbReference>
<evidence type="ECO:0000256" key="15">
    <source>
        <dbReference type="ARBA" id="ARBA00023170"/>
    </source>
</evidence>
<evidence type="ECO:0000256" key="8">
    <source>
        <dbReference type="ARBA" id="ARBA00022729"/>
    </source>
</evidence>
<dbReference type="SUPFAM" id="SSF52058">
    <property type="entry name" value="L domain-like"/>
    <property type="match status" value="1"/>
</dbReference>
<dbReference type="InterPro" id="IPR017441">
    <property type="entry name" value="Protein_kinase_ATP_BS"/>
</dbReference>
<dbReference type="EC" id="2.7.11.1" evidence="2"/>
<keyword evidence="5" id="KW-0433">Leucine-rich repeat</keyword>
<keyword evidence="10 18" id="KW-0547">Nucleotide-binding</keyword>
<dbReference type="InterPro" id="IPR008271">
    <property type="entry name" value="Ser/Thr_kinase_AS"/>
</dbReference>
<dbReference type="EMBL" id="LT934111">
    <property type="protein sequence ID" value="VAH09513.1"/>
    <property type="molecule type" value="Genomic_DNA"/>
</dbReference>
<dbReference type="AlphaFoldDB" id="A0A9R0QG98"/>
<dbReference type="PROSITE" id="PS50011">
    <property type="entry name" value="PROTEIN_KINASE_DOM"/>
    <property type="match status" value="1"/>
</dbReference>
<evidence type="ECO:0000256" key="18">
    <source>
        <dbReference type="PROSITE-ProRule" id="PRU10141"/>
    </source>
</evidence>
<dbReference type="GO" id="GO:0005886">
    <property type="term" value="C:plasma membrane"/>
    <property type="evidence" value="ECO:0007669"/>
    <property type="project" value="UniProtKB-SubCell"/>
</dbReference>
<evidence type="ECO:0000256" key="16">
    <source>
        <dbReference type="ARBA" id="ARBA00047899"/>
    </source>
</evidence>
<sequence length="905" mass="98918">MCLPSTMERSTQGPMAARSWLLLLLGLAGVLRVRGQRAPDSTGFVSIDCGLPEQAGGYVDAATKLPYVPDGGYTDAGTNHNISPEYIKPSSSKRYLNVRSFPGVARSCYTLPSTVARGSKYLLRATFMYGNYDGLNRLPVFDLHLGVNFWRTVNITKADTPQLAEIIAVVPDESVQVCLVDTGSGTPFISALDLRPVRDTLYPQANATQALVLVDRTNFGVSGAALVRYPEDPYDRVWIPWSEIDSNEWTEISTTEKVKELADPRFNAPSAVMQAAITPRNGSRSASSRTIELSWDAAPSHAYPDPGVIGIVYFAELEAVAGGDVRQFETHLNGKLWSKAPFTPQHLVCDAFFNSEAHRGFGGHYNITLNATANSTLLPTINAAEFFSVVSTANVATDAKDVAAMAAINAKYEVKKNWAGDPCAPKTLVWDGLNCSYAISMPPRITRLNMSFGGLSGGIPTHFANLKAIKYLDLSYNNFTGPIPNALSELPFLVVLDLTGNQLNGSIPSGLMKRMQDGSLTLRYGKNPNLCSNGGSCEPTKKNSKSMLAVYIAVPILAVVVIGALAVLLLIMRKKQGSRKGSVKPQNEASGVHSQSRNGDTHSLLQLDNRRFTYKDLQVMTNNFKTVLGRGGFGSVYDGFLPDGTQVAVKLRSESSRQGVREFLTEAQTLTKIHHKNLVSMVGYCKDGEYMALVYEHMSEGNLEDKLRGKDSNSTSLTWRQRLRIAMESAQGLEYLHVACSPAFVHRDVKTSNILLNVNLEAKVADFGLLKAFNQDGDTHVSTARLVGTHGYLAPEYAAALQLTEKSDVYSFGVVLLEVITGQPPILQCPEPTNIIQWVRQHLAEGNIEDVADIRIRGDYDINSVWKVTDVALKCTAQAPTQRPTMTEVVAQLQECLKLEEHHMI</sequence>
<keyword evidence="12 18" id="KW-0067">ATP-binding</keyword>
<evidence type="ECO:0000256" key="17">
    <source>
        <dbReference type="ARBA" id="ARBA00048679"/>
    </source>
</evidence>
<evidence type="ECO:0000256" key="2">
    <source>
        <dbReference type="ARBA" id="ARBA00012513"/>
    </source>
</evidence>
<dbReference type="InterPro" id="IPR024788">
    <property type="entry name" value="Malectin-like_Carb-bd_dom"/>
</dbReference>
<evidence type="ECO:0000256" key="4">
    <source>
        <dbReference type="ARBA" id="ARBA00022553"/>
    </source>
</evidence>
<evidence type="ECO:0000256" key="14">
    <source>
        <dbReference type="ARBA" id="ARBA00023136"/>
    </source>
</evidence>
<evidence type="ECO:0000256" key="5">
    <source>
        <dbReference type="ARBA" id="ARBA00022614"/>
    </source>
</evidence>
<evidence type="ECO:0000313" key="24">
    <source>
        <dbReference type="Proteomes" id="UP000324705"/>
    </source>
</evidence>
<evidence type="ECO:0000256" key="7">
    <source>
        <dbReference type="ARBA" id="ARBA00022692"/>
    </source>
</evidence>
<dbReference type="CDD" id="cd14066">
    <property type="entry name" value="STKc_IRAK"/>
    <property type="match status" value="1"/>
</dbReference>
<feature type="signal peptide" evidence="21">
    <location>
        <begin position="1"/>
        <end position="35"/>
    </location>
</feature>
<accession>A0A9R0QG98</accession>
<organism evidence="23 24">
    <name type="scientific">Triticum turgidum subsp. durum</name>
    <name type="common">Durum wheat</name>
    <name type="synonym">Triticum durum</name>
    <dbReference type="NCBI Taxonomy" id="4567"/>
    <lineage>
        <taxon>Eukaryota</taxon>
        <taxon>Viridiplantae</taxon>
        <taxon>Streptophyta</taxon>
        <taxon>Embryophyta</taxon>
        <taxon>Tracheophyta</taxon>
        <taxon>Spermatophyta</taxon>
        <taxon>Magnoliopsida</taxon>
        <taxon>Liliopsida</taxon>
        <taxon>Poales</taxon>
        <taxon>Poaceae</taxon>
        <taxon>BOP clade</taxon>
        <taxon>Pooideae</taxon>
        <taxon>Triticodae</taxon>
        <taxon>Triticeae</taxon>
        <taxon>Triticinae</taxon>
        <taxon>Triticum</taxon>
    </lineage>
</organism>
<dbReference type="GO" id="GO:0005524">
    <property type="term" value="F:ATP binding"/>
    <property type="evidence" value="ECO:0007669"/>
    <property type="project" value="UniProtKB-UniRule"/>
</dbReference>
<evidence type="ECO:0000256" key="12">
    <source>
        <dbReference type="ARBA" id="ARBA00022840"/>
    </source>
</evidence>
<reference evidence="23 24" key="1">
    <citation type="submission" date="2017-09" db="EMBL/GenBank/DDBJ databases">
        <authorList>
            <consortium name="International Durum Wheat Genome Sequencing Consortium (IDWGSC)"/>
            <person name="Milanesi L."/>
        </authorList>
    </citation>
    <scope>NUCLEOTIDE SEQUENCE [LARGE SCALE GENOMIC DNA]</scope>
    <source>
        <strain evidence="24">cv. Svevo</strain>
    </source>
</reference>
<evidence type="ECO:0000256" key="21">
    <source>
        <dbReference type="SAM" id="SignalP"/>
    </source>
</evidence>
<keyword evidence="3" id="KW-0723">Serine/threonine-protein kinase</keyword>
<evidence type="ECO:0000259" key="22">
    <source>
        <dbReference type="PROSITE" id="PS50011"/>
    </source>
</evidence>
<dbReference type="Gene3D" id="3.80.10.10">
    <property type="entry name" value="Ribonuclease Inhibitor"/>
    <property type="match status" value="1"/>
</dbReference>
<dbReference type="Proteomes" id="UP000324705">
    <property type="component" value="Chromosome 1A"/>
</dbReference>
<evidence type="ECO:0000256" key="19">
    <source>
        <dbReference type="SAM" id="MobiDB-lite"/>
    </source>
</evidence>
<feature type="chain" id="PRO_5040359960" description="non-specific serine/threonine protein kinase" evidence="21">
    <location>
        <begin position="36"/>
        <end position="905"/>
    </location>
</feature>
<dbReference type="PROSITE" id="PS00108">
    <property type="entry name" value="PROTEIN_KINASE_ST"/>
    <property type="match status" value="1"/>
</dbReference>
<feature type="transmembrane region" description="Helical" evidence="20">
    <location>
        <begin position="548"/>
        <end position="571"/>
    </location>
</feature>
<feature type="region of interest" description="Disordered" evidence="19">
    <location>
        <begin position="579"/>
        <end position="602"/>
    </location>
</feature>
<dbReference type="PANTHER" id="PTHR45631">
    <property type="entry name" value="OS07G0107800 PROTEIN-RELATED"/>
    <property type="match status" value="1"/>
</dbReference>
<dbReference type="Pfam" id="PF07714">
    <property type="entry name" value="PK_Tyr_Ser-Thr"/>
    <property type="match status" value="1"/>
</dbReference>
<dbReference type="CDD" id="cd12087">
    <property type="entry name" value="TM_EGFR-like"/>
    <property type="match status" value="1"/>
</dbReference>
<dbReference type="FunFam" id="3.30.200.20:FF:000178">
    <property type="entry name" value="serine/threonine-protein kinase PBS1-like"/>
    <property type="match status" value="1"/>
</dbReference>
<dbReference type="SUPFAM" id="SSF56112">
    <property type="entry name" value="Protein kinase-like (PK-like)"/>
    <property type="match status" value="1"/>
</dbReference>
<keyword evidence="4" id="KW-0597">Phosphoprotein</keyword>
<dbReference type="Pfam" id="PF13855">
    <property type="entry name" value="LRR_8"/>
    <property type="match status" value="1"/>
</dbReference>
<dbReference type="OMA" id="WIDTEEW"/>
<keyword evidence="14 20" id="KW-0472">Membrane</keyword>
<protein>
    <recommendedName>
        <fullName evidence="2">non-specific serine/threonine protein kinase</fullName>
        <ecNumber evidence="2">2.7.11.1</ecNumber>
    </recommendedName>
</protein>
<keyword evidence="8 21" id="KW-0732">Signal</keyword>
<dbReference type="FunFam" id="1.10.510.10:FF:000146">
    <property type="entry name" value="LRR receptor-like serine/threonine-protein kinase IOS1"/>
    <property type="match status" value="1"/>
</dbReference>
<evidence type="ECO:0000256" key="20">
    <source>
        <dbReference type="SAM" id="Phobius"/>
    </source>
</evidence>
<feature type="compositionally biased region" description="Polar residues" evidence="19">
    <location>
        <begin position="584"/>
        <end position="602"/>
    </location>
</feature>
<dbReference type="Gramene" id="TRITD1Av1G199870.2">
    <property type="protein sequence ID" value="TRITD1Av1G199870.2"/>
    <property type="gene ID" value="TRITD1Av1G199870"/>
</dbReference>
<dbReference type="GO" id="GO:0004674">
    <property type="term" value="F:protein serine/threonine kinase activity"/>
    <property type="evidence" value="ECO:0007669"/>
    <property type="project" value="UniProtKB-KW"/>
</dbReference>
<keyword evidence="9" id="KW-0677">Repeat</keyword>
<keyword evidence="11" id="KW-0418">Kinase</keyword>
<evidence type="ECO:0000256" key="3">
    <source>
        <dbReference type="ARBA" id="ARBA00022527"/>
    </source>
</evidence>
<dbReference type="PANTHER" id="PTHR45631:SF202">
    <property type="entry name" value="SENESCENCE-INDUCED RECEPTOR-LIKE SERINE_THREONINE-PROTEIN KINASE"/>
    <property type="match status" value="1"/>
</dbReference>
<dbReference type="InterPro" id="IPR011009">
    <property type="entry name" value="Kinase-like_dom_sf"/>
</dbReference>
<comment type="subcellular location">
    <subcellularLocation>
        <location evidence="1">Cell membrane</location>
        <topology evidence="1">Single-pass membrane protein</topology>
    </subcellularLocation>
</comment>
<evidence type="ECO:0000256" key="10">
    <source>
        <dbReference type="ARBA" id="ARBA00022741"/>
    </source>
</evidence>
<evidence type="ECO:0000256" key="6">
    <source>
        <dbReference type="ARBA" id="ARBA00022679"/>
    </source>
</evidence>